<evidence type="ECO:0000259" key="1">
    <source>
        <dbReference type="Pfam" id="PF24494"/>
    </source>
</evidence>
<dbReference type="Pfam" id="PF24494">
    <property type="entry name" value="DUF7587"/>
    <property type="match status" value="1"/>
</dbReference>
<accession>A0ABR1RS38</accession>
<organism evidence="2 3">
    <name type="scientific">Apiospora rasikravindrae</name>
    <dbReference type="NCBI Taxonomy" id="990691"/>
    <lineage>
        <taxon>Eukaryota</taxon>
        <taxon>Fungi</taxon>
        <taxon>Dikarya</taxon>
        <taxon>Ascomycota</taxon>
        <taxon>Pezizomycotina</taxon>
        <taxon>Sordariomycetes</taxon>
        <taxon>Xylariomycetidae</taxon>
        <taxon>Amphisphaeriales</taxon>
        <taxon>Apiosporaceae</taxon>
        <taxon>Apiospora</taxon>
    </lineage>
</organism>
<keyword evidence="3" id="KW-1185">Reference proteome</keyword>
<feature type="domain" description="DUF7587" evidence="1">
    <location>
        <begin position="98"/>
        <end position="250"/>
    </location>
</feature>
<name>A0ABR1RS38_9PEZI</name>
<dbReference type="EMBL" id="JAQQWK010000013">
    <property type="protein sequence ID" value="KAK8017359.1"/>
    <property type="molecule type" value="Genomic_DNA"/>
</dbReference>
<proteinExistence type="predicted"/>
<dbReference type="Proteomes" id="UP001444661">
    <property type="component" value="Unassembled WGS sequence"/>
</dbReference>
<evidence type="ECO:0000313" key="3">
    <source>
        <dbReference type="Proteomes" id="UP001444661"/>
    </source>
</evidence>
<comment type="caution">
    <text evidence="2">The sequence shown here is derived from an EMBL/GenBank/DDBJ whole genome shotgun (WGS) entry which is preliminary data.</text>
</comment>
<sequence>MDLNHFTSISVESMSRRLGDHQSLPSTVPNLARLQHPEHDQNQPAELEQESLEVERRLKDIIPQNSFLLLLLNRLNSAILELNSMKLVPNIINRHDSEELFYRYHRNPTHKNPSQSLWKPDLGIVCPGWRKHGSAGFEVTQKHVQQHLTDGDTSYPPFISVSDNPARVHKIMSNDDLRTEGSATIIIISPSILWKLRINYQRSTDLVRGFGLNPFSSRHPNGVHYATESHWMVLRWIPAECIVGEMGISQFESFCTTRGV</sequence>
<reference evidence="2 3" key="1">
    <citation type="submission" date="2023-01" db="EMBL/GenBank/DDBJ databases">
        <title>Analysis of 21 Apiospora genomes using comparative genomics revels a genus with tremendous synthesis potential of carbohydrate active enzymes and secondary metabolites.</title>
        <authorList>
            <person name="Sorensen T."/>
        </authorList>
    </citation>
    <scope>NUCLEOTIDE SEQUENCE [LARGE SCALE GENOMIC DNA]</scope>
    <source>
        <strain evidence="2 3">CBS 33761</strain>
    </source>
</reference>
<evidence type="ECO:0000313" key="2">
    <source>
        <dbReference type="EMBL" id="KAK8017359.1"/>
    </source>
</evidence>
<protein>
    <recommendedName>
        <fullName evidence="1">DUF7587 domain-containing protein</fullName>
    </recommendedName>
</protein>
<gene>
    <name evidence="2" type="ORF">PG993_013685</name>
</gene>
<dbReference type="InterPro" id="IPR056009">
    <property type="entry name" value="DUF7587"/>
</dbReference>